<proteinExistence type="predicted"/>
<keyword evidence="2" id="KW-1185">Reference proteome</keyword>
<evidence type="ECO:0000313" key="2">
    <source>
        <dbReference type="Proteomes" id="UP000265715"/>
    </source>
</evidence>
<dbReference type="PROSITE" id="PS51257">
    <property type="entry name" value="PROKAR_LIPOPROTEIN"/>
    <property type="match status" value="1"/>
</dbReference>
<comment type="caution">
    <text evidence="1">The sequence shown here is derived from an EMBL/GenBank/DDBJ whole genome shotgun (WGS) entry which is preliminary data.</text>
</comment>
<sequence>MLRHVVGGALLLLLAGCGSKDSPIVRVGPGADKEIRTFQVQINAATAAPFMGLRTQSPQGLRAAYLFENGNLKTRLDVPAGMLPDQRARVILTDYAQKAARVYFADNRQLDPQFDASGLGQLLMDDALGLQVGFGDLRRPFRRMSPDQFQAAAQRAGFDLVGKKAQLLTVRRTYSRDSVTRKLTLTFDAGVGAVTQVDDVIVSPSATLEAVSQVQYTQLPNTADVAVPYQIDTTSTVTLQGDLRQPTMELPVADAELKPGEQLQLQPGEEVVAEFSAPVGQGSVDPNTQTLQQTIRYEDIQVNTLEADYFTFGGK</sequence>
<protein>
    <recommendedName>
        <fullName evidence="3">Lipoprotein</fullName>
    </recommendedName>
</protein>
<evidence type="ECO:0000313" key="1">
    <source>
        <dbReference type="EMBL" id="RIH90267.1"/>
    </source>
</evidence>
<dbReference type="Proteomes" id="UP000265715">
    <property type="component" value="Unassembled WGS sequence"/>
</dbReference>
<evidence type="ECO:0008006" key="3">
    <source>
        <dbReference type="Google" id="ProtNLM"/>
    </source>
</evidence>
<name>A0A399F0F5_9DEIN</name>
<dbReference type="AlphaFoldDB" id="A0A399F0F5"/>
<accession>A0A399F0F5</accession>
<dbReference type="RefSeq" id="WP_119313800.1">
    <property type="nucleotide sequence ID" value="NZ_QXDL01000013.1"/>
</dbReference>
<reference evidence="1 2" key="1">
    <citation type="submission" date="2018-08" db="EMBL/GenBank/DDBJ databases">
        <title>Meiothermus terrae DSM 26712 genome sequencing project.</title>
        <authorList>
            <person name="Da Costa M.S."/>
            <person name="Albuquerque L."/>
            <person name="Raposo P."/>
            <person name="Froufe H.J.C."/>
            <person name="Barroso C.S."/>
            <person name="Egas C."/>
        </authorList>
    </citation>
    <scope>NUCLEOTIDE SEQUENCE [LARGE SCALE GENOMIC DNA]</scope>
    <source>
        <strain evidence="1 2">DSM 26712</strain>
    </source>
</reference>
<gene>
    <name evidence="1" type="ORF">Mterra_00576</name>
</gene>
<organism evidence="1 2">
    <name type="scientific">Calidithermus terrae</name>
    <dbReference type="NCBI Taxonomy" id="1408545"/>
    <lineage>
        <taxon>Bacteria</taxon>
        <taxon>Thermotogati</taxon>
        <taxon>Deinococcota</taxon>
        <taxon>Deinococci</taxon>
        <taxon>Thermales</taxon>
        <taxon>Thermaceae</taxon>
        <taxon>Calidithermus</taxon>
    </lineage>
</organism>
<dbReference type="EMBL" id="QXDL01000013">
    <property type="protein sequence ID" value="RIH90267.1"/>
    <property type="molecule type" value="Genomic_DNA"/>
</dbReference>